<proteinExistence type="predicted"/>
<dbReference type="PROSITE" id="PS50158">
    <property type="entry name" value="ZF_CCHC"/>
    <property type="match status" value="1"/>
</dbReference>
<gene>
    <name evidence="3" type="ORF">FOL46_001890</name>
</gene>
<keyword evidence="1" id="KW-0862">Zinc</keyword>
<name>A0A7J6KRZ6_PEROL</name>
<keyword evidence="1" id="KW-0479">Metal-binding</keyword>
<organism evidence="3 4">
    <name type="scientific">Perkinsus olseni</name>
    <name type="common">Perkinsus atlanticus</name>
    <dbReference type="NCBI Taxonomy" id="32597"/>
    <lineage>
        <taxon>Eukaryota</taxon>
        <taxon>Sar</taxon>
        <taxon>Alveolata</taxon>
        <taxon>Perkinsozoa</taxon>
        <taxon>Perkinsea</taxon>
        <taxon>Perkinsida</taxon>
        <taxon>Perkinsidae</taxon>
        <taxon>Perkinsus</taxon>
    </lineage>
</organism>
<accession>A0A7J6KRZ6</accession>
<evidence type="ECO:0000313" key="4">
    <source>
        <dbReference type="Proteomes" id="UP000572268"/>
    </source>
</evidence>
<dbReference type="EMBL" id="JABANN010001558">
    <property type="protein sequence ID" value="KAF4649359.1"/>
    <property type="molecule type" value="Genomic_DNA"/>
</dbReference>
<protein>
    <recommendedName>
        <fullName evidence="2">CCHC-type domain-containing protein</fullName>
    </recommendedName>
</protein>
<evidence type="ECO:0000256" key="1">
    <source>
        <dbReference type="PROSITE-ProRule" id="PRU00047"/>
    </source>
</evidence>
<dbReference type="InterPro" id="IPR001878">
    <property type="entry name" value="Znf_CCHC"/>
</dbReference>
<dbReference type="SUPFAM" id="SSF57756">
    <property type="entry name" value="Retrovirus zinc finger-like domains"/>
    <property type="match status" value="1"/>
</dbReference>
<dbReference type="CDD" id="cd00303">
    <property type="entry name" value="retropepsin_like"/>
    <property type="match status" value="1"/>
</dbReference>
<dbReference type="Proteomes" id="UP000572268">
    <property type="component" value="Unassembled WGS sequence"/>
</dbReference>
<keyword evidence="1" id="KW-0863">Zinc-finger</keyword>
<dbReference type="GO" id="GO:0003676">
    <property type="term" value="F:nucleic acid binding"/>
    <property type="evidence" value="ECO:0007669"/>
    <property type="project" value="InterPro"/>
</dbReference>
<dbReference type="GO" id="GO:0008270">
    <property type="term" value="F:zinc ion binding"/>
    <property type="evidence" value="ECO:0007669"/>
    <property type="project" value="UniProtKB-KW"/>
</dbReference>
<sequence length="642" mass="71953">TFSGLLKEMWKVLYDEYSSSGDYFQVRRRLMVIRMASGDYSNIISRYEDFCDEFINLAEQLLDDDDLSEKAYRKEIVGYFLHGLDPAVTRRIERDYEPEELEVISFNTLKHKARSICRYLASKTPSTSTSYGTTAVNNQVNTISTTAPGLDSGERCDKCGLYHPTAEEKMRCKARDSSQLICVRCRKIGHLARACPANFADPLPKEERNKIYQNAKNGRNLYDAARATPDGKVAEKVAPAAGKSAGMAVVETKPIPQEGDTLDVGLLSAAAVQGLRYIDVRLEFPDRRSHSYNEVWEQALIDSGADACFAGEALAKDIESHGGDYIRTLPRSITVTLANGAKTRPVGYVSGVNVWLNDAHKVEIDRIYIMPVVGGSMRGIIIPYSLLGGLTVSWTLTPEGETTVVLGETARLIYDYSKAVAGSQPRCTVAIQNRDEGRDSPIHCSVIDTVEPNGSSKNDDIKTVVPLRLIPDEDAIDGRPTVGIPWRRRDKRPPPNFKTCYVRDKRTFERLDEEQIKQCLGAFQVFTDRKYVLPTLPSAQVSKETCYPKNDDELFDGDRHAECLTKRFIPMFPVWDRVSVSTKYDGKLLPDLAHFVPTKGSEEGEWMPTGEKPNWNMSPEELLNLLAYYVDDWCIGGMFPLE</sequence>
<dbReference type="AlphaFoldDB" id="A0A7J6KRZ6"/>
<feature type="non-terminal residue" evidence="3">
    <location>
        <position position="642"/>
    </location>
</feature>
<evidence type="ECO:0000259" key="2">
    <source>
        <dbReference type="PROSITE" id="PS50158"/>
    </source>
</evidence>
<evidence type="ECO:0000313" key="3">
    <source>
        <dbReference type="EMBL" id="KAF4649359.1"/>
    </source>
</evidence>
<comment type="caution">
    <text evidence="3">The sequence shown here is derived from an EMBL/GenBank/DDBJ whole genome shotgun (WGS) entry which is preliminary data.</text>
</comment>
<feature type="domain" description="CCHC-type" evidence="2">
    <location>
        <begin position="182"/>
        <end position="196"/>
    </location>
</feature>
<dbReference type="InterPro" id="IPR036875">
    <property type="entry name" value="Znf_CCHC_sf"/>
</dbReference>
<reference evidence="3 4" key="1">
    <citation type="submission" date="2020-04" db="EMBL/GenBank/DDBJ databases">
        <title>Perkinsus olseni comparative genomics.</title>
        <authorList>
            <person name="Bogema D.R."/>
        </authorList>
    </citation>
    <scope>NUCLEOTIDE SEQUENCE [LARGE SCALE GENOMIC DNA]</scope>
    <source>
        <strain evidence="3">ATCC PRA-31</strain>
    </source>
</reference>
<feature type="non-terminal residue" evidence="3">
    <location>
        <position position="1"/>
    </location>
</feature>